<organism evidence="1 2">
    <name type="scientific">Basidiobolus meristosporus CBS 931.73</name>
    <dbReference type="NCBI Taxonomy" id="1314790"/>
    <lineage>
        <taxon>Eukaryota</taxon>
        <taxon>Fungi</taxon>
        <taxon>Fungi incertae sedis</taxon>
        <taxon>Zoopagomycota</taxon>
        <taxon>Entomophthoromycotina</taxon>
        <taxon>Basidiobolomycetes</taxon>
        <taxon>Basidiobolales</taxon>
        <taxon>Basidiobolaceae</taxon>
        <taxon>Basidiobolus</taxon>
    </lineage>
</organism>
<dbReference type="Proteomes" id="UP000193498">
    <property type="component" value="Unassembled WGS sequence"/>
</dbReference>
<dbReference type="OrthoDB" id="5366606at2759"/>
<name>A0A1Y1X253_9FUNG</name>
<dbReference type="InParanoid" id="A0A1Y1X253"/>
<reference evidence="1 2" key="1">
    <citation type="submission" date="2016-07" db="EMBL/GenBank/DDBJ databases">
        <title>Pervasive Adenine N6-methylation of Active Genes in Fungi.</title>
        <authorList>
            <consortium name="DOE Joint Genome Institute"/>
            <person name="Mondo S.J."/>
            <person name="Dannebaum R.O."/>
            <person name="Kuo R.C."/>
            <person name="Labutti K."/>
            <person name="Haridas S."/>
            <person name="Kuo A."/>
            <person name="Salamov A."/>
            <person name="Ahrendt S.R."/>
            <person name="Lipzen A."/>
            <person name="Sullivan W."/>
            <person name="Andreopoulos W.B."/>
            <person name="Clum A."/>
            <person name="Lindquist E."/>
            <person name="Daum C."/>
            <person name="Ramamoorthy G.K."/>
            <person name="Gryganskyi A."/>
            <person name="Culley D."/>
            <person name="Magnuson J.K."/>
            <person name="James T.Y."/>
            <person name="O'Malley M.A."/>
            <person name="Stajich J.E."/>
            <person name="Spatafora J.W."/>
            <person name="Visel A."/>
            <person name="Grigoriev I.V."/>
        </authorList>
    </citation>
    <scope>NUCLEOTIDE SEQUENCE [LARGE SCALE GENOMIC DNA]</scope>
    <source>
        <strain evidence="1 2">CBS 931.73</strain>
    </source>
</reference>
<evidence type="ECO:0000313" key="1">
    <source>
        <dbReference type="EMBL" id="ORX79708.1"/>
    </source>
</evidence>
<gene>
    <name evidence="1" type="ORF">K493DRAFT_321011</name>
</gene>
<comment type="caution">
    <text evidence="1">The sequence shown here is derived from an EMBL/GenBank/DDBJ whole genome shotgun (WGS) entry which is preliminary data.</text>
</comment>
<proteinExistence type="predicted"/>
<protein>
    <submittedName>
        <fullName evidence="1">Uncharacterized protein</fullName>
    </submittedName>
</protein>
<sequence length="133" mass="14817">MRVTLTEGICGGFVPPKVRRIVQFDTTSKLVEETILQDEEYVTKSGKLPDEVTSALVKKVERLRHLPTELPPFSSDIYGLDTSIIVEADDFQWGNGAPQGCAWSEPMVTISSEQKNEFQETAQEILAVGRFAQ</sequence>
<dbReference type="AlphaFoldDB" id="A0A1Y1X253"/>
<accession>A0A1Y1X253</accession>
<evidence type="ECO:0000313" key="2">
    <source>
        <dbReference type="Proteomes" id="UP000193498"/>
    </source>
</evidence>
<keyword evidence="2" id="KW-1185">Reference proteome</keyword>
<dbReference type="EMBL" id="MCFE01000771">
    <property type="protein sequence ID" value="ORX79708.1"/>
    <property type="molecule type" value="Genomic_DNA"/>
</dbReference>